<dbReference type="EMBL" id="CP158299">
    <property type="protein sequence ID" value="XBV86768.1"/>
    <property type="molecule type" value="Genomic_DNA"/>
</dbReference>
<accession>A0AAU7UEF6</accession>
<dbReference type="InterPro" id="IPR002123">
    <property type="entry name" value="Plipid/glycerol_acylTrfase"/>
</dbReference>
<evidence type="ECO:0000259" key="1">
    <source>
        <dbReference type="SMART" id="SM00563"/>
    </source>
</evidence>
<sequence>MDLVTAGLSRSVRRAVQGGLAGVWVRGPLPGGGAVLAPSHHSWWDGYVLYECSRQLGQPYTVLMSEPQLTRYPFLRRLGAVGAQELRPALRTARAGHWVVVFPEGQLRPAAGLAGLLPGAGWLAQRARVPLVPVALRVVLRGQQWPEAYLSFGAPVPAAELPDALGGLLTTLDHDLQTSDPEAPLAGYLCLSRGRLSQQQRLDLPSRALARLTGDR</sequence>
<dbReference type="KEGG" id="dsc:ABOD76_10785"/>
<organism evidence="2">
    <name type="scientific">Deinococcus sonorensis KR-87</name>
    <dbReference type="NCBI Taxonomy" id="694439"/>
    <lineage>
        <taxon>Bacteria</taxon>
        <taxon>Thermotogati</taxon>
        <taxon>Deinococcota</taxon>
        <taxon>Deinococci</taxon>
        <taxon>Deinococcales</taxon>
        <taxon>Deinococcaceae</taxon>
        <taxon>Deinococcus</taxon>
    </lineage>
</organism>
<dbReference type="SUPFAM" id="SSF69593">
    <property type="entry name" value="Glycerol-3-phosphate (1)-acyltransferase"/>
    <property type="match status" value="1"/>
</dbReference>
<dbReference type="Pfam" id="PF01553">
    <property type="entry name" value="Acyltransferase"/>
    <property type="match status" value="1"/>
</dbReference>
<dbReference type="AlphaFoldDB" id="A0AAU7UEF6"/>
<reference evidence="2" key="1">
    <citation type="submission" date="2024-06" db="EMBL/GenBank/DDBJ databases">
        <title>Draft Genome Sequence of Deinococcus sonorensis Type Strain KR-87, a Biofilm Producing Representative of the Genus Deinococcus.</title>
        <authorList>
            <person name="Boren L.S."/>
            <person name="Grosso R.A."/>
            <person name="Hugenberg-Cox A.N."/>
            <person name="Hill J.T.E."/>
            <person name="Albert C.M."/>
            <person name="Tuohy J.M."/>
        </authorList>
    </citation>
    <scope>NUCLEOTIDE SEQUENCE</scope>
    <source>
        <strain evidence="2">KR-87</strain>
    </source>
</reference>
<dbReference type="SMART" id="SM00563">
    <property type="entry name" value="PlsC"/>
    <property type="match status" value="1"/>
</dbReference>
<feature type="domain" description="Phospholipid/glycerol acyltransferase" evidence="1">
    <location>
        <begin position="34"/>
        <end position="139"/>
    </location>
</feature>
<proteinExistence type="predicted"/>
<keyword evidence="2" id="KW-0012">Acyltransferase</keyword>
<dbReference type="GO" id="GO:0016746">
    <property type="term" value="F:acyltransferase activity"/>
    <property type="evidence" value="ECO:0007669"/>
    <property type="project" value="UniProtKB-KW"/>
</dbReference>
<dbReference type="RefSeq" id="WP_350244846.1">
    <property type="nucleotide sequence ID" value="NZ_CP158299.1"/>
</dbReference>
<gene>
    <name evidence="2" type="ORF">ABOD76_10785</name>
</gene>
<keyword evidence="2" id="KW-0808">Transferase</keyword>
<evidence type="ECO:0000313" key="2">
    <source>
        <dbReference type="EMBL" id="XBV86768.1"/>
    </source>
</evidence>
<name>A0AAU7UEF6_9DEIO</name>
<dbReference type="CDD" id="cd06551">
    <property type="entry name" value="LPLAT"/>
    <property type="match status" value="1"/>
</dbReference>
<protein>
    <submittedName>
        <fullName evidence="2">Lysophospholipid acyltransferase family protein</fullName>
    </submittedName>
</protein>